<dbReference type="eggNOG" id="COG2001">
    <property type="taxonomic scope" value="Bacteria"/>
</dbReference>
<reference evidence="9" key="2">
    <citation type="submission" date="2014-06" db="EMBL/GenBank/DDBJ databases">
        <title>Draft genome sequence of Clostridium spiroforme (DSM 1552).</title>
        <authorList>
            <person name="Sudarsanam P."/>
            <person name="Ley R."/>
            <person name="Guruge J."/>
            <person name="Turnbaugh P.J."/>
            <person name="Mahowald M."/>
            <person name="Liep D."/>
            <person name="Gordon J."/>
        </authorList>
    </citation>
    <scope>NUCLEOTIDE SEQUENCE</scope>
    <source>
        <strain evidence="9">DSM 1552</strain>
    </source>
</reference>
<evidence type="ECO:0000256" key="6">
    <source>
        <dbReference type="ARBA" id="ARBA00023163"/>
    </source>
</evidence>
<dbReference type="SUPFAM" id="SSF89447">
    <property type="entry name" value="AbrB/MazE/MraZ-like"/>
    <property type="match status" value="1"/>
</dbReference>
<sequence>MLMSVKKWVTKMFMGEFKHNIDAKGRLIIPSKLREQCGSSVIVTRGFDGCLALYTQEGWDDYYQKLQMLPKTKKDARNFVRIITSRASECEFDKLGRINIPSVLRVEGKLEKECIIVGVGDHVEIWNESLWQDYYDMNKDNFDEISESLDGFDL</sequence>
<dbReference type="InterPro" id="IPR037914">
    <property type="entry name" value="SpoVT-AbrB_sf"/>
</dbReference>
<dbReference type="Pfam" id="PF02381">
    <property type="entry name" value="MraZ"/>
    <property type="match status" value="2"/>
</dbReference>
<name>B1BYX5_9FIRM</name>
<evidence type="ECO:0000259" key="8">
    <source>
        <dbReference type="PROSITE" id="PS51740"/>
    </source>
</evidence>
<dbReference type="GO" id="GO:0003700">
    <property type="term" value="F:DNA-binding transcription factor activity"/>
    <property type="evidence" value="ECO:0007669"/>
    <property type="project" value="UniProtKB-UniRule"/>
</dbReference>
<protein>
    <recommendedName>
        <fullName evidence="1 7">Transcriptional regulator MraZ</fullName>
    </recommendedName>
</protein>
<evidence type="ECO:0000256" key="2">
    <source>
        <dbReference type="ARBA" id="ARBA00022490"/>
    </source>
</evidence>
<dbReference type="Proteomes" id="UP000004910">
    <property type="component" value="Unassembled WGS sequence"/>
</dbReference>
<gene>
    <name evidence="7 9" type="primary">mraZ</name>
    <name evidence="9" type="ORF">CLOSPI_00129</name>
</gene>
<comment type="similarity">
    <text evidence="7">Belongs to the MraZ family.</text>
</comment>
<dbReference type="InterPro" id="IPR020603">
    <property type="entry name" value="MraZ_dom"/>
</dbReference>
<dbReference type="NCBIfam" id="TIGR00242">
    <property type="entry name" value="division/cell wall cluster transcriptional repressor MraZ"/>
    <property type="match status" value="1"/>
</dbReference>
<proteinExistence type="inferred from homology"/>
<dbReference type="InterPro" id="IPR038619">
    <property type="entry name" value="MraZ_sf"/>
</dbReference>
<dbReference type="InterPro" id="IPR035644">
    <property type="entry name" value="MraZ_C"/>
</dbReference>
<comment type="caution">
    <text evidence="9">The sequence shown here is derived from an EMBL/GenBank/DDBJ whole genome shotgun (WGS) entry which is preliminary data.</text>
</comment>
<feature type="domain" description="SpoVT-AbrB" evidence="8">
    <location>
        <begin position="87"/>
        <end position="130"/>
    </location>
</feature>
<keyword evidence="6 7" id="KW-0804">Transcription</keyword>
<evidence type="ECO:0000256" key="5">
    <source>
        <dbReference type="ARBA" id="ARBA00023125"/>
    </source>
</evidence>
<keyword evidence="4 7" id="KW-0805">Transcription regulation</keyword>
<dbReference type="InterPro" id="IPR003444">
    <property type="entry name" value="MraZ"/>
</dbReference>
<dbReference type="AlphaFoldDB" id="B1BYX5"/>
<dbReference type="HOGENOM" id="CLU_107907_0_5_9"/>
<evidence type="ECO:0000256" key="7">
    <source>
        <dbReference type="HAMAP-Rule" id="MF_01008"/>
    </source>
</evidence>
<evidence type="ECO:0000313" key="9">
    <source>
        <dbReference type="EMBL" id="EDS76016.1"/>
    </source>
</evidence>
<keyword evidence="10" id="KW-1185">Reference proteome</keyword>
<dbReference type="GO" id="GO:0009295">
    <property type="term" value="C:nucleoid"/>
    <property type="evidence" value="ECO:0007669"/>
    <property type="project" value="UniProtKB-SubCell"/>
</dbReference>
<dbReference type="HAMAP" id="MF_01008">
    <property type="entry name" value="MraZ"/>
    <property type="match status" value="1"/>
</dbReference>
<evidence type="ECO:0000256" key="4">
    <source>
        <dbReference type="ARBA" id="ARBA00023015"/>
    </source>
</evidence>
<evidence type="ECO:0000313" key="10">
    <source>
        <dbReference type="Proteomes" id="UP000004910"/>
    </source>
</evidence>
<reference evidence="9" key="1">
    <citation type="submission" date="2008-02" db="EMBL/GenBank/DDBJ databases">
        <authorList>
            <person name="Fulton L."/>
            <person name="Clifton S."/>
            <person name="Fulton B."/>
            <person name="Xu J."/>
            <person name="Minx P."/>
            <person name="Pepin K.H."/>
            <person name="Johnson M."/>
            <person name="Thiruvilangam P."/>
            <person name="Bhonagiri V."/>
            <person name="Nash W.E."/>
            <person name="Mardis E.R."/>
            <person name="Wilson R.K."/>
        </authorList>
    </citation>
    <scope>NUCLEOTIDE SEQUENCE [LARGE SCALE GENOMIC DNA]</scope>
    <source>
        <strain evidence="9">DSM 1552</strain>
    </source>
</reference>
<evidence type="ECO:0000256" key="3">
    <source>
        <dbReference type="ARBA" id="ARBA00022737"/>
    </source>
</evidence>
<dbReference type="PANTHER" id="PTHR34701">
    <property type="entry name" value="TRANSCRIPTIONAL REGULATOR MRAZ"/>
    <property type="match status" value="1"/>
</dbReference>
<dbReference type="CDD" id="cd16321">
    <property type="entry name" value="MraZ_C"/>
    <property type="match status" value="1"/>
</dbReference>
<dbReference type="EMBL" id="ABIK02000003">
    <property type="protein sequence ID" value="EDS76016.1"/>
    <property type="molecule type" value="Genomic_DNA"/>
</dbReference>
<accession>B1BYX5</accession>
<comment type="subunit">
    <text evidence="7">Forms oligomers.</text>
</comment>
<comment type="subcellular location">
    <subcellularLocation>
        <location evidence="7">Cytoplasm</location>
        <location evidence="7">Nucleoid</location>
    </subcellularLocation>
</comment>
<organism evidence="9 10">
    <name type="scientific">Thomasclavelia spiroformis DSM 1552</name>
    <dbReference type="NCBI Taxonomy" id="428126"/>
    <lineage>
        <taxon>Bacteria</taxon>
        <taxon>Bacillati</taxon>
        <taxon>Bacillota</taxon>
        <taxon>Erysipelotrichia</taxon>
        <taxon>Erysipelotrichales</taxon>
        <taxon>Coprobacillaceae</taxon>
        <taxon>Thomasclavelia</taxon>
    </lineage>
</organism>
<dbReference type="InterPro" id="IPR007159">
    <property type="entry name" value="SpoVT-AbrB_dom"/>
</dbReference>
<dbReference type="CDD" id="cd16320">
    <property type="entry name" value="MraZ_N"/>
    <property type="match status" value="1"/>
</dbReference>
<feature type="domain" description="SpoVT-AbrB" evidence="8">
    <location>
        <begin position="16"/>
        <end position="58"/>
    </location>
</feature>
<dbReference type="GO" id="GO:0000976">
    <property type="term" value="F:transcription cis-regulatory region binding"/>
    <property type="evidence" value="ECO:0007669"/>
    <property type="project" value="TreeGrafter"/>
</dbReference>
<dbReference type="Gene3D" id="3.40.1550.20">
    <property type="entry name" value="Transcriptional regulator MraZ domain"/>
    <property type="match status" value="1"/>
</dbReference>
<dbReference type="GO" id="GO:0005737">
    <property type="term" value="C:cytoplasm"/>
    <property type="evidence" value="ECO:0007669"/>
    <property type="project" value="UniProtKB-UniRule"/>
</dbReference>
<dbReference type="PROSITE" id="PS51740">
    <property type="entry name" value="SPOVT_ABRB"/>
    <property type="match status" value="2"/>
</dbReference>
<dbReference type="STRING" id="428126.CLOSPI_00129"/>
<dbReference type="InterPro" id="IPR035642">
    <property type="entry name" value="MraZ_N"/>
</dbReference>
<dbReference type="PANTHER" id="PTHR34701:SF1">
    <property type="entry name" value="TRANSCRIPTIONAL REGULATOR MRAZ"/>
    <property type="match status" value="1"/>
</dbReference>
<keyword evidence="2 7" id="KW-0963">Cytoplasm</keyword>
<dbReference type="GO" id="GO:2000143">
    <property type="term" value="P:negative regulation of DNA-templated transcription initiation"/>
    <property type="evidence" value="ECO:0007669"/>
    <property type="project" value="TreeGrafter"/>
</dbReference>
<evidence type="ECO:0000256" key="1">
    <source>
        <dbReference type="ARBA" id="ARBA00013860"/>
    </source>
</evidence>
<keyword evidence="5 7" id="KW-0238">DNA-binding</keyword>
<keyword evidence="3" id="KW-0677">Repeat</keyword>